<keyword evidence="1" id="KW-0812">Transmembrane</keyword>
<protein>
    <submittedName>
        <fullName evidence="3">Endonuclease/Exonuclease/phosphatase family protein</fullName>
    </submittedName>
</protein>
<name>A0A1T5CMZ8_9BACT</name>
<accession>A0A1T5CMZ8</accession>
<dbReference type="EMBL" id="FUYQ01000013">
    <property type="protein sequence ID" value="SKB60829.1"/>
    <property type="molecule type" value="Genomic_DNA"/>
</dbReference>
<keyword evidence="1" id="KW-0472">Membrane</keyword>
<keyword evidence="3" id="KW-0378">Hydrolase</keyword>
<evidence type="ECO:0000259" key="2">
    <source>
        <dbReference type="Pfam" id="PF19580"/>
    </source>
</evidence>
<dbReference type="InterPro" id="IPR005135">
    <property type="entry name" value="Endo/exonuclease/phosphatase"/>
</dbReference>
<reference evidence="4" key="1">
    <citation type="submission" date="2017-02" db="EMBL/GenBank/DDBJ databases">
        <authorList>
            <person name="Varghese N."/>
            <person name="Submissions S."/>
        </authorList>
    </citation>
    <scope>NUCLEOTIDE SEQUENCE [LARGE SCALE GENOMIC DNA]</scope>
    <source>
        <strain evidence="4">DSM 24967</strain>
    </source>
</reference>
<dbReference type="GO" id="GO:0004527">
    <property type="term" value="F:exonuclease activity"/>
    <property type="evidence" value="ECO:0007669"/>
    <property type="project" value="UniProtKB-KW"/>
</dbReference>
<feature type="transmembrane region" description="Helical" evidence="1">
    <location>
        <begin position="22"/>
        <end position="42"/>
    </location>
</feature>
<keyword evidence="4" id="KW-1185">Reference proteome</keyword>
<keyword evidence="3" id="KW-0255">Endonuclease</keyword>
<proteinExistence type="predicted"/>
<feature type="domain" description="Endonuclease/exonuclease/phosphatase" evidence="2">
    <location>
        <begin position="48"/>
        <end position="359"/>
    </location>
</feature>
<dbReference type="PANTHER" id="PTHR42834">
    <property type="entry name" value="ENDONUCLEASE/EXONUCLEASE/PHOSPHATASE FAMILY PROTEIN (AFU_ORTHOLOGUE AFUA_3G09210)"/>
    <property type="match status" value="1"/>
</dbReference>
<gene>
    <name evidence="3" type="ORF">SAMN05660349_01990</name>
</gene>
<evidence type="ECO:0000313" key="4">
    <source>
        <dbReference type="Proteomes" id="UP000190852"/>
    </source>
</evidence>
<keyword evidence="1" id="KW-1133">Transmembrane helix</keyword>
<evidence type="ECO:0000256" key="1">
    <source>
        <dbReference type="SAM" id="Phobius"/>
    </source>
</evidence>
<dbReference type="SUPFAM" id="SSF56219">
    <property type="entry name" value="DNase I-like"/>
    <property type="match status" value="1"/>
</dbReference>
<dbReference type="GO" id="GO:0004519">
    <property type="term" value="F:endonuclease activity"/>
    <property type="evidence" value="ECO:0007669"/>
    <property type="project" value="UniProtKB-KW"/>
</dbReference>
<dbReference type="Proteomes" id="UP000190852">
    <property type="component" value="Unassembled WGS sequence"/>
</dbReference>
<organism evidence="3 4">
    <name type="scientific">Parabacteroides chartae</name>
    <dbReference type="NCBI Taxonomy" id="1037355"/>
    <lineage>
        <taxon>Bacteria</taxon>
        <taxon>Pseudomonadati</taxon>
        <taxon>Bacteroidota</taxon>
        <taxon>Bacteroidia</taxon>
        <taxon>Bacteroidales</taxon>
        <taxon>Tannerellaceae</taxon>
        <taxon>Parabacteroides</taxon>
    </lineage>
</organism>
<dbReference type="PANTHER" id="PTHR42834:SF1">
    <property type="entry name" value="ENDONUCLEASE_EXONUCLEASE_PHOSPHATASE FAMILY PROTEIN (AFU_ORTHOLOGUE AFUA_3G09210)"/>
    <property type="match status" value="1"/>
</dbReference>
<dbReference type="AlphaFoldDB" id="A0A1T5CMZ8"/>
<evidence type="ECO:0000313" key="3">
    <source>
        <dbReference type="EMBL" id="SKB60829.1"/>
    </source>
</evidence>
<dbReference type="InterPro" id="IPR036691">
    <property type="entry name" value="Endo/exonu/phosph_ase_sf"/>
</dbReference>
<keyword evidence="3" id="KW-0540">Nuclease</keyword>
<sequence>MIATDQISVLTNISAKLMNKRACVTLTCLYILSLVPLTRLYGQRTFRVMSYNVENLFDCEDDPIKDDQSFLPDGILRWTKGRYYQKLQQIAKVITAAGEWHTPALVGLCEVENDSTIIHLLNKTPLRQQDYRYCMTNSPDNRGIDVALLYQRDQFAYIEHQSIRIKFRKHPDKRSRDILRVSGKILSGDTLDVFVCHFPSRSGGEKATEADRMDAARMLRNTCDSLLLNRKNPQFIIMGDFNDTPSDKSIIHGIKTMSYPSDTTSAHSLYNLFSHSEQLAKPGSHKYQGEWAQLDQIIVTGTLLDSRNPMHLIPGSNRLFTPQFLFKTDKTYHGTRPFRTYYGYKYEGGYSDHLPLLVDFSLPLAP</sequence>
<dbReference type="Pfam" id="PF19580">
    <property type="entry name" value="Exo_endo_phos_3"/>
    <property type="match status" value="1"/>
</dbReference>
<keyword evidence="3" id="KW-0269">Exonuclease</keyword>
<dbReference type="Gene3D" id="3.60.10.10">
    <property type="entry name" value="Endonuclease/exonuclease/phosphatase"/>
    <property type="match status" value="1"/>
</dbReference>